<dbReference type="Proteomes" id="UP001066276">
    <property type="component" value="Chromosome 2_1"/>
</dbReference>
<organism evidence="2 3">
    <name type="scientific">Pleurodeles waltl</name>
    <name type="common">Iberian ribbed newt</name>
    <dbReference type="NCBI Taxonomy" id="8319"/>
    <lineage>
        <taxon>Eukaryota</taxon>
        <taxon>Metazoa</taxon>
        <taxon>Chordata</taxon>
        <taxon>Craniata</taxon>
        <taxon>Vertebrata</taxon>
        <taxon>Euteleostomi</taxon>
        <taxon>Amphibia</taxon>
        <taxon>Batrachia</taxon>
        <taxon>Caudata</taxon>
        <taxon>Salamandroidea</taxon>
        <taxon>Salamandridae</taxon>
        <taxon>Pleurodelinae</taxon>
        <taxon>Pleurodeles</taxon>
    </lineage>
</organism>
<sequence>MVCGGVRRCAAETGRRGELGKSGNWVAGGRCRNKGAKRQKCKKVPKADYLLPSRSRGPLCSCSARRSPPPILRSSSCTSTVTTTPPPALTSPLRCTGLAVRLGEGSGLRRHPAHPGPPQSPRAPTIRVTGPGHWGAPGWACAPSAWTQYARTPAAHKVQIRSQCSGQQLALKARHRSTNRKQ</sequence>
<keyword evidence="3" id="KW-1185">Reference proteome</keyword>
<comment type="caution">
    <text evidence="2">The sequence shown here is derived from an EMBL/GenBank/DDBJ whole genome shotgun (WGS) entry which is preliminary data.</text>
</comment>
<name>A0AAV7VFW2_PLEWA</name>
<evidence type="ECO:0000313" key="3">
    <source>
        <dbReference type="Proteomes" id="UP001066276"/>
    </source>
</evidence>
<feature type="compositionally biased region" description="Low complexity" evidence="1">
    <location>
        <begin position="73"/>
        <end position="83"/>
    </location>
</feature>
<evidence type="ECO:0000313" key="2">
    <source>
        <dbReference type="EMBL" id="KAJ1199791.1"/>
    </source>
</evidence>
<feature type="region of interest" description="Disordered" evidence="1">
    <location>
        <begin position="73"/>
        <end position="93"/>
    </location>
</feature>
<dbReference type="EMBL" id="JANPWB010000003">
    <property type="protein sequence ID" value="KAJ1199791.1"/>
    <property type="molecule type" value="Genomic_DNA"/>
</dbReference>
<proteinExistence type="predicted"/>
<accession>A0AAV7VFW2</accession>
<reference evidence="2" key="1">
    <citation type="journal article" date="2022" name="bioRxiv">
        <title>Sequencing and chromosome-scale assembly of the giantPleurodeles waltlgenome.</title>
        <authorList>
            <person name="Brown T."/>
            <person name="Elewa A."/>
            <person name="Iarovenko S."/>
            <person name="Subramanian E."/>
            <person name="Araus A.J."/>
            <person name="Petzold A."/>
            <person name="Susuki M."/>
            <person name="Suzuki K.-i.T."/>
            <person name="Hayashi T."/>
            <person name="Toyoda A."/>
            <person name="Oliveira C."/>
            <person name="Osipova E."/>
            <person name="Leigh N.D."/>
            <person name="Simon A."/>
            <person name="Yun M.H."/>
        </authorList>
    </citation>
    <scope>NUCLEOTIDE SEQUENCE</scope>
    <source>
        <strain evidence="2">20211129_DDA</strain>
        <tissue evidence="2">Liver</tissue>
    </source>
</reference>
<evidence type="ECO:0000256" key="1">
    <source>
        <dbReference type="SAM" id="MobiDB-lite"/>
    </source>
</evidence>
<gene>
    <name evidence="2" type="ORF">NDU88_003623</name>
</gene>
<feature type="region of interest" description="Disordered" evidence="1">
    <location>
        <begin position="105"/>
        <end position="131"/>
    </location>
</feature>
<dbReference type="AlphaFoldDB" id="A0AAV7VFW2"/>
<protein>
    <submittedName>
        <fullName evidence="2">Uncharacterized protein</fullName>
    </submittedName>
</protein>